<evidence type="ECO:0000313" key="2">
    <source>
        <dbReference type="EMBL" id="MDO7021276.1"/>
    </source>
</evidence>
<dbReference type="InterPro" id="IPR036178">
    <property type="entry name" value="Formintransfe-cycloase-like_sf"/>
</dbReference>
<dbReference type="Pfam" id="PF04961">
    <property type="entry name" value="FTCD_C"/>
    <property type="match status" value="1"/>
</dbReference>
<dbReference type="Proteomes" id="UP001175147">
    <property type="component" value="Unassembled WGS sequence"/>
</dbReference>
<evidence type="ECO:0000259" key="1">
    <source>
        <dbReference type="Pfam" id="PF04961"/>
    </source>
</evidence>
<proteinExistence type="predicted"/>
<dbReference type="Gene3D" id="1.20.120.680">
    <property type="entry name" value="Formiminotetrahydrofolate cyclodeaminase monomer, up-and-down helical bundle"/>
    <property type="match status" value="1"/>
</dbReference>
<feature type="domain" description="Cyclodeaminase/cyclohydrolase" evidence="1">
    <location>
        <begin position="8"/>
        <end position="191"/>
    </location>
</feature>
<organism evidence="2 3">
    <name type="scientific">Brachyspira innocens</name>
    <dbReference type="NCBI Taxonomy" id="13264"/>
    <lineage>
        <taxon>Bacteria</taxon>
        <taxon>Pseudomonadati</taxon>
        <taxon>Spirochaetota</taxon>
        <taxon>Spirochaetia</taxon>
        <taxon>Brachyspirales</taxon>
        <taxon>Brachyspiraceae</taxon>
        <taxon>Brachyspira</taxon>
    </lineage>
</organism>
<sequence>MKELINKTLADYINDVDSSLPAPGGGSVMGLVGSLGCALAGMVGHLTVNKKKFLELEEEHQDSFKNAIEKIKEIKSYLADIIDKDAESFNLFMEAMKMPKETDTEKENRKKAMSEASKKAIEIPFNALKYCYELMPLFDTVTKYANSAVISDIAAAYILIYACAKGSVLNININIPMIDDNVFLEHIKTDTKKYMNEIDNIYTKTSKVISLFNV</sequence>
<comment type="caution">
    <text evidence="2">The sequence shown here is derived from an EMBL/GenBank/DDBJ whole genome shotgun (WGS) entry which is preliminary data.</text>
</comment>
<name>A0ABT8YZG3_9SPIR</name>
<dbReference type="EMBL" id="JAUPBM010000170">
    <property type="protein sequence ID" value="MDO7021276.1"/>
    <property type="molecule type" value="Genomic_DNA"/>
</dbReference>
<protein>
    <submittedName>
        <fullName evidence="2">Cyclodeaminase/cyclohydrolase family protein</fullName>
    </submittedName>
</protein>
<accession>A0ABT8YZG3</accession>
<evidence type="ECO:0000313" key="3">
    <source>
        <dbReference type="Proteomes" id="UP001175147"/>
    </source>
</evidence>
<dbReference type="SUPFAM" id="SSF101262">
    <property type="entry name" value="Methenyltetrahydrofolate cyclohydrolase-like"/>
    <property type="match status" value="1"/>
</dbReference>
<reference evidence="2" key="1">
    <citation type="submission" date="2023-07" db="EMBL/GenBank/DDBJ databases">
        <title>Mucosal microbiota of week-old chicken and adult hens.</title>
        <authorList>
            <person name="Volf J."/>
            <person name="Karasova D."/>
            <person name="Crhanova M."/>
            <person name="Faldynova M."/>
            <person name="Prikrylova H."/>
            <person name="Zeman M."/>
            <person name="Babak V."/>
            <person name="Rajova J."/>
            <person name="Rychlik I."/>
        </authorList>
    </citation>
    <scope>NUCLEOTIDE SEQUENCE</scope>
    <source>
        <strain evidence="2">ET902</strain>
    </source>
</reference>
<gene>
    <name evidence="2" type="ORF">Q5M86_10895</name>
</gene>
<keyword evidence="3" id="KW-1185">Reference proteome</keyword>
<dbReference type="RefSeq" id="WP_304385532.1">
    <property type="nucleotide sequence ID" value="NZ_JAUPBL010000058.1"/>
</dbReference>
<dbReference type="InterPro" id="IPR007044">
    <property type="entry name" value="Cyclodeamin/CycHdrlase"/>
</dbReference>